<evidence type="ECO:0000313" key="3">
    <source>
        <dbReference type="Proteomes" id="UP001611339"/>
    </source>
</evidence>
<reference evidence="2 3" key="1">
    <citation type="submission" date="2024-10" db="EMBL/GenBank/DDBJ databases">
        <title>The Natural Products Discovery Center: Release of the First 8490 Sequenced Strains for Exploring Actinobacteria Biosynthetic Diversity.</title>
        <authorList>
            <person name="Kalkreuter E."/>
            <person name="Kautsar S.A."/>
            <person name="Yang D."/>
            <person name="Bader C.D."/>
            <person name="Teijaro C.N."/>
            <person name="Fluegel L."/>
            <person name="Davis C.M."/>
            <person name="Simpson J.R."/>
            <person name="Lauterbach L."/>
            <person name="Steele A.D."/>
            <person name="Gui C."/>
            <person name="Meng S."/>
            <person name="Li G."/>
            <person name="Viehrig K."/>
            <person name="Ye F."/>
            <person name="Su P."/>
            <person name="Kiefer A.F."/>
            <person name="Nichols A."/>
            <person name="Cepeda A.J."/>
            <person name="Yan W."/>
            <person name="Fan B."/>
            <person name="Jiang Y."/>
            <person name="Adhikari A."/>
            <person name="Zheng C.-J."/>
            <person name="Schuster L."/>
            <person name="Cowan T.M."/>
            <person name="Smanski M.J."/>
            <person name="Chevrette M.G."/>
            <person name="De Carvalho L.P.S."/>
            <person name="Shen B."/>
        </authorList>
    </citation>
    <scope>NUCLEOTIDE SEQUENCE [LARGE SCALE GENOMIC DNA]</scope>
    <source>
        <strain evidence="2 3">NPDC020602</strain>
    </source>
</reference>
<dbReference type="RefSeq" id="WP_398710814.1">
    <property type="nucleotide sequence ID" value="NZ_JBIRUI010000010.1"/>
</dbReference>
<organism evidence="2 3">
    <name type="scientific">Streptomyces litmocidini</name>
    <dbReference type="NCBI Taxonomy" id="67318"/>
    <lineage>
        <taxon>Bacteria</taxon>
        <taxon>Bacillati</taxon>
        <taxon>Actinomycetota</taxon>
        <taxon>Actinomycetes</taxon>
        <taxon>Kitasatosporales</taxon>
        <taxon>Streptomycetaceae</taxon>
        <taxon>Streptomyces</taxon>
    </lineage>
</organism>
<evidence type="ECO:0000256" key="1">
    <source>
        <dbReference type="SAM" id="MobiDB-lite"/>
    </source>
</evidence>
<feature type="region of interest" description="Disordered" evidence="1">
    <location>
        <begin position="205"/>
        <end position="237"/>
    </location>
</feature>
<protein>
    <submittedName>
        <fullName evidence="2">Uncharacterized protein</fullName>
    </submittedName>
</protein>
<sequence>MTESLGEGIGVLQLSQDGYRRFLSAMERVGIVTQRAKARAHPQPRLPWVPQRPEQVSGCHLPIFLTPRHEFFEGVTQDTAEAEIDQPDDLALQGTFLTASGEVQDPARYAGRECGHHEFRDRFPLGVLGVAAVLQDRRDAKTRRGKQSFPDQVPRRTRPSARHDVAYPVAHRCDAKKSLHDRCAQLSTLLVHGEVVGHRGTDDTADRGVCQVHPSRHGSRLTLPGAGRSLRTESVRG</sequence>
<dbReference type="Proteomes" id="UP001611339">
    <property type="component" value="Unassembled WGS sequence"/>
</dbReference>
<accession>A0ABW7UA73</accession>
<feature type="region of interest" description="Disordered" evidence="1">
    <location>
        <begin position="138"/>
        <end position="161"/>
    </location>
</feature>
<proteinExistence type="predicted"/>
<dbReference type="EMBL" id="JBIRUI010000010">
    <property type="protein sequence ID" value="MFI1716326.1"/>
    <property type="molecule type" value="Genomic_DNA"/>
</dbReference>
<gene>
    <name evidence="2" type="ORF">ACH407_22490</name>
</gene>
<name>A0ABW7UA73_9ACTN</name>
<keyword evidence="3" id="KW-1185">Reference proteome</keyword>
<evidence type="ECO:0000313" key="2">
    <source>
        <dbReference type="EMBL" id="MFI1716326.1"/>
    </source>
</evidence>
<comment type="caution">
    <text evidence="2">The sequence shown here is derived from an EMBL/GenBank/DDBJ whole genome shotgun (WGS) entry which is preliminary data.</text>
</comment>